<feature type="region of interest" description="Disordered" evidence="10">
    <location>
        <begin position="1"/>
        <end position="33"/>
    </location>
</feature>
<evidence type="ECO:0000256" key="2">
    <source>
        <dbReference type="ARBA" id="ARBA00004584"/>
    </source>
</evidence>
<evidence type="ECO:0000313" key="14">
    <source>
        <dbReference type="RefSeq" id="XP_033532325.1"/>
    </source>
</evidence>
<keyword evidence="6" id="KW-0498">Mitosis</keyword>
<dbReference type="Proteomes" id="UP000504638">
    <property type="component" value="Unplaced"/>
</dbReference>
<dbReference type="GeneID" id="54422535"/>
<accession>A0A6G1FY45</accession>
<feature type="domain" description="Borealin N-terminal" evidence="11">
    <location>
        <begin position="42"/>
        <end position="98"/>
    </location>
</feature>
<reference evidence="14" key="2">
    <citation type="submission" date="2020-04" db="EMBL/GenBank/DDBJ databases">
        <authorList>
            <consortium name="NCBI Genome Project"/>
        </authorList>
    </citation>
    <scope>NUCLEOTIDE SEQUENCE</scope>
    <source>
        <strain evidence="14">CBS 781.70</strain>
    </source>
</reference>
<evidence type="ECO:0000256" key="1">
    <source>
        <dbReference type="ARBA" id="ARBA00004123"/>
    </source>
</evidence>
<feature type="compositionally biased region" description="Basic and acidic residues" evidence="10">
    <location>
        <begin position="21"/>
        <end position="33"/>
    </location>
</feature>
<evidence type="ECO:0000256" key="7">
    <source>
        <dbReference type="ARBA" id="ARBA00023242"/>
    </source>
</evidence>
<evidence type="ECO:0000256" key="8">
    <source>
        <dbReference type="ARBA" id="ARBA00023306"/>
    </source>
</evidence>
<keyword evidence="8" id="KW-0131">Cell cycle</keyword>
<name>A0A6G1FY45_9PEZI</name>
<keyword evidence="7" id="KW-0539">Nucleus</keyword>
<dbReference type="GO" id="GO:0000775">
    <property type="term" value="C:chromosome, centromeric region"/>
    <property type="evidence" value="ECO:0007669"/>
    <property type="project" value="UniProtKB-SubCell"/>
</dbReference>
<sequence>MSIPGAFPEAAPPAAVVPTKTGEEQKTPERDVARYPKITVAQRQALIDNLQLEVTERARKLRAIYALHAQGLRSRLEMRINRVPQSLRSANIEELVNKYANPSPVKPAPLGERSITNHEMPRLDSTTARADKENSPLRSLGKKRPR</sequence>
<evidence type="ECO:0000313" key="12">
    <source>
        <dbReference type="EMBL" id="KAF1810694.1"/>
    </source>
</evidence>
<dbReference type="GO" id="GO:0051301">
    <property type="term" value="P:cell division"/>
    <property type="evidence" value="ECO:0007669"/>
    <property type="project" value="UniProtKB-KW"/>
</dbReference>
<dbReference type="PANTHER" id="PTHR16040:SF7">
    <property type="entry name" value="AUSTRALIN, ISOFORM A-RELATED"/>
    <property type="match status" value="1"/>
</dbReference>
<evidence type="ECO:0000259" key="11">
    <source>
        <dbReference type="Pfam" id="PF10444"/>
    </source>
</evidence>
<dbReference type="EMBL" id="ML975165">
    <property type="protein sequence ID" value="KAF1810694.1"/>
    <property type="molecule type" value="Genomic_DNA"/>
</dbReference>
<feature type="compositionally biased region" description="Low complexity" evidence="10">
    <location>
        <begin position="1"/>
        <end position="18"/>
    </location>
</feature>
<dbReference type="GO" id="GO:0051233">
    <property type="term" value="C:spindle midzone"/>
    <property type="evidence" value="ECO:0007669"/>
    <property type="project" value="TreeGrafter"/>
</dbReference>
<dbReference type="InterPro" id="IPR018851">
    <property type="entry name" value="Borealin_N"/>
</dbReference>
<comment type="subcellular location">
    <subcellularLocation>
        <location evidence="2">Chromosome</location>
        <location evidence="2">Centromere</location>
    </subcellularLocation>
    <subcellularLocation>
        <location evidence="1">Nucleus</location>
    </subcellularLocation>
</comment>
<proteinExistence type="inferred from homology"/>
<reference evidence="14" key="3">
    <citation type="submission" date="2025-04" db="UniProtKB">
        <authorList>
            <consortium name="RefSeq"/>
        </authorList>
    </citation>
    <scope>IDENTIFICATION</scope>
    <source>
        <strain evidence="14">CBS 781.70</strain>
    </source>
</reference>
<keyword evidence="13" id="KW-1185">Reference proteome</keyword>
<evidence type="ECO:0000256" key="9">
    <source>
        <dbReference type="ARBA" id="ARBA00023328"/>
    </source>
</evidence>
<dbReference type="RefSeq" id="XP_033532325.1">
    <property type="nucleotide sequence ID" value="XM_033681965.1"/>
</dbReference>
<evidence type="ECO:0000256" key="6">
    <source>
        <dbReference type="ARBA" id="ARBA00022776"/>
    </source>
</evidence>
<dbReference type="Pfam" id="PF10444">
    <property type="entry name" value="Nbl1_Borealin_N"/>
    <property type="match status" value="1"/>
</dbReference>
<keyword evidence="4" id="KW-0158">Chromosome</keyword>
<dbReference type="GO" id="GO:0000070">
    <property type="term" value="P:mitotic sister chromatid segregation"/>
    <property type="evidence" value="ECO:0007669"/>
    <property type="project" value="TreeGrafter"/>
</dbReference>
<dbReference type="AlphaFoldDB" id="A0A6G1FY45"/>
<evidence type="ECO:0000256" key="10">
    <source>
        <dbReference type="SAM" id="MobiDB-lite"/>
    </source>
</evidence>
<protein>
    <recommendedName>
        <fullName evidence="11">Borealin N-terminal domain-containing protein</fullName>
    </recommendedName>
</protein>
<dbReference type="InterPro" id="IPR018867">
    <property type="entry name" value="Cell_div_borealin"/>
</dbReference>
<keyword evidence="9" id="KW-0137">Centromere</keyword>
<evidence type="ECO:0000256" key="4">
    <source>
        <dbReference type="ARBA" id="ARBA00022454"/>
    </source>
</evidence>
<comment type="similarity">
    <text evidence="3">Belongs to the borealin family.</text>
</comment>
<evidence type="ECO:0000313" key="13">
    <source>
        <dbReference type="Proteomes" id="UP000504638"/>
    </source>
</evidence>
<feature type="region of interest" description="Disordered" evidence="10">
    <location>
        <begin position="100"/>
        <end position="146"/>
    </location>
</feature>
<reference evidence="12 14" key="1">
    <citation type="submission" date="2020-01" db="EMBL/GenBank/DDBJ databases">
        <authorList>
            <consortium name="DOE Joint Genome Institute"/>
            <person name="Haridas S."/>
            <person name="Albert R."/>
            <person name="Binder M."/>
            <person name="Bloem J."/>
            <person name="Labutti K."/>
            <person name="Salamov A."/>
            <person name="Andreopoulos B."/>
            <person name="Baker S.E."/>
            <person name="Barry K."/>
            <person name="Bills G."/>
            <person name="Bluhm B.H."/>
            <person name="Cannon C."/>
            <person name="Castanera R."/>
            <person name="Culley D.E."/>
            <person name="Daum C."/>
            <person name="Ezra D."/>
            <person name="Gonzalez J.B."/>
            <person name="Henrissat B."/>
            <person name="Kuo A."/>
            <person name="Liang C."/>
            <person name="Lipzen A."/>
            <person name="Lutzoni F."/>
            <person name="Magnuson J."/>
            <person name="Mondo S."/>
            <person name="Nolan M."/>
            <person name="Ohm R."/>
            <person name="Pangilinan J."/>
            <person name="Park H.-J."/>
            <person name="Ramirez L."/>
            <person name="Alfaro M."/>
            <person name="Sun H."/>
            <person name="Tritt A."/>
            <person name="Yoshinaga Y."/>
            <person name="Zwiers L.-H."/>
            <person name="Turgeon B.G."/>
            <person name="Goodwin S.B."/>
            <person name="Spatafora J.W."/>
            <person name="Crous P.W."/>
            <person name="Grigoriev I.V."/>
        </authorList>
    </citation>
    <scope>NUCLEOTIDE SEQUENCE</scope>
    <source>
        <strain evidence="12 14">CBS 781.70</strain>
    </source>
</reference>
<evidence type="ECO:0000256" key="5">
    <source>
        <dbReference type="ARBA" id="ARBA00022618"/>
    </source>
</evidence>
<dbReference type="GO" id="GO:0005634">
    <property type="term" value="C:nucleus"/>
    <property type="evidence" value="ECO:0007669"/>
    <property type="project" value="UniProtKB-SubCell"/>
</dbReference>
<organism evidence="12">
    <name type="scientific">Eremomyces bilateralis CBS 781.70</name>
    <dbReference type="NCBI Taxonomy" id="1392243"/>
    <lineage>
        <taxon>Eukaryota</taxon>
        <taxon>Fungi</taxon>
        <taxon>Dikarya</taxon>
        <taxon>Ascomycota</taxon>
        <taxon>Pezizomycotina</taxon>
        <taxon>Dothideomycetes</taxon>
        <taxon>Dothideomycetes incertae sedis</taxon>
        <taxon>Eremomycetales</taxon>
        <taxon>Eremomycetaceae</taxon>
        <taxon>Eremomyces</taxon>
    </lineage>
</organism>
<gene>
    <name evidence="12 14" type="ORF">P152DRAFT_483769</name>
</gene>
<dbReference type="OrthoDB" id="2392550at2759"/>
<keyword evidence="5" id="KW-0132">Cell division</keyword>
<evidence type="ECO:0000256" key="3">
    <source>
        <dbReference type="ARBA" id="ARBA00009914"/>
    </source>
</evidence>
<dbReference type="PANTHER" id="PTHR16040">
    <property type="entry name" value="AUSTRALIN, ISOFORM A-RELATED"/>
    <property type="match status" value="1"/>
</dbReference>
<dbReference type="GO" id="GO:0032133">
    <property type="term" value="C:chromosome passenger complex"/>
    <property type="evidence" value="ECO:0007669"/>
    <property type="project" value="TreeGrafter"/>
</dbReference>